<dbReference type="AlphaFoldDB" id="A0A0P7UPU3"/>
<name>A0A0P7UPU3_SCLFO</name>
<reference evidence="1 2" key="1">
    <citation type="submission" date="2015-08" db="EMBL/GenBank/DDBJ databases">
        <title>The genome of the Asian arowana (Scleropages formosus).</title>
        <authorList>
            <person name="Tan M.H."/>
            <person name="Gan H.M."/>
            <person name="Croft L.J."/>
            <person name="Austin C.M."/>
        </authorList>
    </citation>
    <scope>NUCLEOTIDE SEQUENCE [LARGE SCALE GENOMIC DNA]</scope>
    <source>
        <strain evidence="1">Aro1</strain>
    </source>
</reference>
<evidence type="ECO:0000313" key="2">
    <source>
        <dbReference type="Proteomes" id="UP000034805"/>
    </source>
</evidence>
<dbReference type="Proteomes" id="UP000034805">
    <property type="component" value="Unassembled WGS sequence"/>
</dbReference>
<comment type="caution">
    <text evidence="1">The sequence shown here is derived from an EMBL/GenBank/DDBJ whole genome shotgun (WGS) entry which is preliminary data.</text>
</comment>
<protein>
    <submittedName>
        <fullName evidence="1">Uncharacterized protein</fullName>
    </submittedName>
</protein>
<accession>A0A0P7UPU3</accession>
<dbReference type="EMBL" id="JARO02002926">
    <property type="protein sequence ID" value="KPP71579.1"/>
    <property type="molecule type" value="Genomic_DNA"/>
</dbReference>
<gene>
    <name evidence="1" type="ORF">Z043_109488</name>
</gene>
<evidence type="ECO:0000313" key="1">
    <source>
        <dbReference type="EMBL" id="KPP71579.1"/>
    </source>
</evidence>
<sequence>MSTLTFLNMTISPQDPVLMSDLLRNKTAFLRDLQKVTNISPEIISLLMNMELPSSSLELLLTSEIQNLVNLMLQMIRILYELMNKLMPSVNVLLEYVESIRNLNLASSSEARSLSSIYPQLVREKRSTISSKGNFDTISKAMCTKGMLSLFGISNMPVTSNSDPATQGDAKIEELIDKFNIPRNASMTQKSSNSASILSAPYCMSFYLEMVNTTAGAVAWAFVKPMLLGRILYTPDTPLTREIIQKVSALMHHNI</sequence>
<organism evidence="1 2">
    <name type="scientific">Scleropages formosus</name>
    <name type="common">Asian bonytongue</name>
    <name type="synonym">Osteoglossum formosum</name>
    <dbReference type="NCBI Taxonomy" id="113540"/>
    <lineage>
        <taxon>Eukaryota</taxon>
        <taxon>Metazoa</taxon>
        <taxon>Chordata</taxon>
        <taxon>Craniata</taxon>
        <taxon>Vertebrata</taxon>
        <taxon>Euteleostomi</taxon>
        <taxon>Actinopterygii</taxon>
        <taxon>Neopterygii</taxon>
        <taxon>Teleostei</taxon>
        <taxon>Osteoglossocephala</taxon>
        <taxon>Osteoglossomorpha</taxon>
        <taxon>Osteoglossiformes</taxon>
        <taxon>Osteoglossidae</taxon>
        <taxon>Scleropages</taxon>
    </lineage>
</organism>
<proteinExistence type="predicted"/>